<evidence type="ECO:0000256" key="6">
    <source>
        <dbReference type="SAM" id="MobiDB-lite"/>
    </source>
</evidence>
<dbReference type="EMBL" id="CP002020">
    <property type="protein sequence ID" value="AEM42844.1"/>
    <property type="molecule type" value="Genomic_DNA"/>
</dbReference>
<dbReference type="RefSeq" id="WP_013385809.1">
    <property type="nucleotide sequence ID" value="NC_017385.1"/>
</dbReference>
<dbReference type="PANTHER" id="PTHR42718:SF9">
    <property type="entry name" value="MAJOR FACILITATOR SUPERFAMILY MULTIDRUG TRANSPORTER MFSC"/>
    <property type="match status" value="1"/>
</dbReference>
<dbReference type="PATRIC" id="fig|759362.5.peg.3116"/>
<dbReference type="AlphaFoldDB" id="F9YBU2"/>
<keyword evidence="4 7" id="KW-1133">Transmembrane helix</keyword>
<evidence type="ECO:0000256" key="3">
    <source>
        <dbReference type="ARBA" id="ARBA00022692"/>
    </source>
</evidence>
<keyword evidence="5 7" id="KW-0472">Membrane</keyword>
<protein>
    <submittedName>
        <fullName evidence="8">Putative transport protein transmembrane</fullName>
    </submittedName>
</protein>
<dbReference type="OrthoDB" id="5314453at2"/>
<feature type="transmembrane region" description="Helical" evidence="7">
    <location>
        <begin position="268"/>
        <end position="287"/>
    </location>
</feature>
<sequence>MPAIFAGMSGKAAIPYLIAGVLIALAQGLGQGFITANLPQIAGDLGVSTTDATWLMVAYMTPRAALPLLLIKIRTQYGLRRFTEVSVIAFALVAVAALFTDDMDSAMLVQFLSGCAAAPLSTLAFLYMIEPFSPMFKLKLGMPLAMTMIMIGPNFARVVSPSLIGDGGLFGIHLASLGLALMCLAVVWFLPLQPQPREKVLKTLDFVSFALISAGFTGLISCATLGPTYFWDQAAWIGWVLAGSVGLLAAAVMVELTRDDPMIDFRWIASPAILHLTITLLLFRLILSEQSAGAPRMFQVLGVGPGQMVDLFSVICWATLLGGLIAIIWIKPKQEAAMHATALVLIACAAFLDSQSTIDTRPAQFMFSQALIAIGSMLFMPPAMMMGLMSALARGPQYILSFIIVFIATQSLGAVMGSGLFTTLINHRQAFHLATLNEQLVPTDPQVQAAIAAGARMFAATSADQAANQSNAVAQLATQANQQAYVLAYNDAYFIIGLIACAALAALILHSLRDWIWRKIDPSVIPAGPPGPPSGPPTPPAAAPADAPTPSRT</sequence>
<evidence type="ECO:0000256" key="4">
    <source>
        <dbReference type="ARBA" id="ARBA00022989"/>
    </source>
</evidence>
<name>F9YBU2_KETVW</name>
<feature type="transmembrane region" description="Helical" evidence="7">
    <location>
        <begin position="398"/>
        <end position="421"/>
    </location>
</feature>
<feature type="transmembrane region" description="Helical" evidence="7">
    <location>
        <begin position="52"/>
        <end position="70"/>
    </location>
</feature>
<feature type="transmembrane region" description="Helical" evidence="7">
    <location>
        <begin position="236"/>
        <end position="256"/>
    </location>
</feature>
<feature type="compositionally biased region" description="Pro residues" evidence="6">
    <location>
        <begin position="527"/>
        <end position="542"/>
    </location>
</feature>
<geneLocation type="plasmid" evidence="9">
    <name>pKVU_200</name>
</geneLocation>
<feature type="transmembrane region" description="Helical" evidence="7">
    <location>
        <begin position="307"/>
        <end position="329"/>
    </location>
</feature>
<feature type="transmembrane region" description="Helical" evidence="7">
    <location>
        <begin position="170"/>
        <end position="192"/>
    </location>
</feature>
<dbReference type="SUPFAM" id="SSF103473">
    <property type="entry name" value="MFS general substrate transporter"/>
    <property type="match status" value="1"/>
</dbReference>
<dbReference type="HOGENOM" id="CLU_023026_2_0_5"/>
<feature type="transmembrane region" description="Helical" evidence="7">
    <location>
        <begin position="364"/>
        <end position="386"/>
    </location>
</feature>
<gene>
    <name evidence="8" type="ordered locus">KVU_PB0166</name>
</gene>
<feature type="transmembrane region" description="Helical" evidence="7">
    <location>
        <begin position="140"/>
        <end position="158"/>
    </location>
</feature>
<dbReference type="GO" id="GO:0016020">
    <property type="term" value="C:membrane"/>
    <property type="evidence" value="ECO:0007669"/>
    <property type="project" value="UniProtKB-SubCell"/>
</dbReference>
<evidence type="ECO:0000256" key="2">
    <source>
        <dbReference type="ARBA" id="ARBA00022448"/>
    </source>
</evidence>
<keyword evidence="3 7" id="KW-0812">Transmembrane</keyword>
<evidence type="ECO:0000313" key="8">
    <source>
        <dbReference type="EMBL" id="AEM42844.1"/>
    </source>
</evidence>
<dbReference type="Gene3D" id="1.20.1250.20">
    <property type="entry name" value="MFS general substrate transporter like domains"/>
    <property type="match status" value="1"/>
</dbReference>
<reference evidence="8 9" key="1">
    <citation type="journal article" date="2011" name="J. Bacteriol.">
        <title>Complete genome sequence of the industrial strain Ketogulonicigenium vulgare WSH-001.</title>
        <authorList>
            <person name="Liu L."/>
            <person name="Li Y."/>
            <person name="Zhang J."/>
            <person name="Zhou Z."/>
            <person name="Liu J."/>
            <person name="Li X."/>
            <person name="Zhou J."/>
            <person name="Du G."/>
            <person name="Wang L."/>
            <person name="Chen J."/>
        </authorList>
    </citation>
    <scope>NUCLEOTIDE SEQUENCE [LARGE SCALE GENOMIC DNA]</scope>
    <source>
        <strain evidence="8 9">WSH-001</strain>
        <plasmid evidence="9">pKVU_200</plasmid>
    </source>
</reference>
<dbReference type="InterPro" id="IPR036259">
    <property type="entry name" value="MFS_trans_sf"/>
</dbReference>
<keyword evidence="9" id="KW-1185">Reference proteome</keyword>
<evidence type="ECO:0000256" key="7">
    <source>
        <dbReference type="SAM" id="Phobius"/>
    </source>
</evidence>
<feature type="region of interest" description="Disordered" evidence="6">
    <location>
        <begin position="525"/>
        <end position="553"/>
    </location>
</feature>
<accession>F9YBU2</accession>
<feature type="compositionally biased region" description="Low complexity" evidence="6">
    <location>
        <begin position="543"/>
        <end position="553"/>
    </location>
</feature>
<feature type="transmembrane region" description="Helical" evidence="7">
    <location>
        <begin position="82"/>
        <end position="100"/>
    </location>
</feature>
<proteinExistence type="predicted"/>
<dbReference type="KEGG" id="kvl:KVU_PB0166"/>
<dbReference type="Proteomes" id="UP000000692">
    <property type="component" value="Plasmid 2"/>
</dbReference>
<feature type="transmembrane region" description="Helical" evidence="7">
    <location>
        <begin position="492"/>
        <end position="512"/>
    </location>
</feature>
<keyword evidence="2" id="KW-0813">Transport</keyword>
<dbReference type="PANTHER" id="PTHR42718">
    <property type="entry name" value="MAJOR FACILITATOR SUPERFAMILY MULTIDRUG TRANSPORTER MFSC"/>
    <property type="match status" value="1"/>
</dbReference>
<keyword evidence="8" id="KW-0614">Plasmid</keyword>
<feature type="transmembrane region" description="Helical" evidence="7">
    <location>
        <begin position="336"/>
        <end position="352"/>
    </location>
</feature>
<evidence type="ECO:0000256" key="5">
    <source>
        <dbReference type="ARBA" id="ARBA00023136"/>
    </source>
</evidence>
<organism evidence="8 9">
    <name type="scientific">Ketogulonicigenium vulgare (strain WSH-001)</name>
    <dbReference type="NCBI Taxonomy" id="759362"/>
    <lineage>
        <taxon>Bacteria</taxon>
        <taxon>Pseudomonadati</taxon>
        <taxon>Pseudomonadota</taxon>
        <taxon>Alphaproteobacteria</taxon>
        <taxon>Rhodobacterales</taxon>
        <taxon>Roseobacteraceae</taxon>
        <taxon>Ketogulonicigenium</taxon>
    </lineage>
</organism>
<evidence type="ECO:0000256" key="1">
    <source>
        <dbReference type="ARBA" id="ARBA00004141"/>
    </source>
</evidence>
<feature type="transmembrane region" description="Helical" evidence="7">
    <location>
        <begin position="204"/>
        <end position="230"/>
    </location>
</feature>
<comment type="subcellular location">
    <subcellularLocation>
        <location evidence="1">Membrane</location>
        <topology evidence="1">Multi-pass membrane protein</topology>
    </subcellularLocation>
</comment>
<evidence type="ECO:0000313" key="9">
    <source>
        <dbReference type="Proteomes" id="UP000000692"/>
    </source>
</evidence>
<feature type="transmembrane region" description="Helical" evidence="7">
    <location>
        <begin position="106"/>
        <end position="128"/>
    </location>
</feature>